<gene>
    <name evidence="3" type="ORF">N801_05415</name>
</gene>
<dbReference type="Proteomes" id="UP000030013">
    <property type="component" value="Unassembled WGS sequence"/>
</dbReference>
<dbReference type="STRING" id="1385519.N801_05415"/>
<reference evidence="3 4" key="1">
    <citation type="submission" date="2013-08" db="EMBL/GenBank/DDBJ databases">
        <title>The genome sequence of Knoellia aerolata.</title>
        <authorList>
            <person name="Zhu W."/>
            <person name="Wang G."/>
        </authorList>
    </citation>
    <scope>NUCLEOTIDE SEQUENCE [LARGE SCALE GENOMIC DNA]</scope>
    <source>
        <strain evidence="3 4">DSM 18566</strain>
    </source>
</reference>
<dbReference type="EMBL" id="AVPL01000001">
    <property type="protein sequence ID" value="KGN43138.1"/>
    <property type="molecule type" value="Genomic_DNA"/>
</dbReference>
<sequence length="269" mass="27069">MTLTMRRSSGAALALAGLLTLGACGSGDTGSAESGSGGSGSTDTKASGSASAGTKAAAEGDKVDAGEVAARMVAAMEKAGSGTMTMDTGGETATGDFRYVDGKLEQHTTVPIEGSEMEIIAVGDFVYLKGLPGQAKPWVKIDPAADDPVSQMFKGIVEGGVSDPSRMAANLKGTQATVKATSADSTTYEFSVDPAKAMGATASPSPSASASAPPLAMVYVLDKEDRPVTISTQVANQSIEVTYGDWGKKVEITEPPADQVGPMSFPSAG</sequence>
<dbReference type="Gene3D" id="2.50.20.20">
    <property type="match status" value="1"/>
</dbReference>
<dbReference type="eggNOG" id="ENOG50333DA">
    <property type="taxonomic scope" value="Bacteria"/>
</dbReference>
<dbReference type="PROSITE" id="PS51257">
    <property type="entry name" value="PROKAR_LIPOPROTEIN"/>
    <property type="match status" value="1"/>
</dbReference>
<evidence type="ECO:0008006" key="5">
    <source>
        <dbReference type="Google" id="ProtNLM"/>
    </source>
</evidence>
<keyword evidence="4" id="KW-1185">Reference proteome</keyword>
<dbReference type="RefSeq" id="WP_035931735.1">
    <property type="nucleotide sequence ID" value="NZ_AVPL01000001.1"/>
</dbReference>
<dbReference type="AlphaFoldDB" id="A0A0A0K113"/>
<feature type="signal peptide" evidence="2">
    <location>
        <begin position="1"/>
        <end position="25"/>
    </location>
</feature>
<feature type="chain" id="PRO_5038639824" description="Lipoprotein" evidence="2">
    <location>
        <begin position="26"/>
        <end position="269"/>
    </location>
</feature>
<evidence type="ECO:0000256" key="2">
    <source>
        <dbReference type="SAM" id="SignalP"/>
    </source>
</evidence>
<keyword evidence="2" id="KW-0732">Signal</keyword>
<protein>
    <recommendedName>
        <fullName evidence="5">Lipoprotein</fullName>
    </recommendedName>
</protein>
<dbReference type="OrthoDB" id="3781094at2"/>
<evidence type="ECO:0000256" key="1">
    <source>
        <dbReference type="SAM" id="MobiDB-lite"/>
    </source>
</evidence>
<feature type="region of interest" description="Disordered" evidence="1">
    <location>
        <begin position="27"/>
        <end position="61"/>
    </location>
</feature>
<accession>A0A0A0K113</accession>
<dbReference type="SUPFAM" id="SSF89392">
    <property type="entry name" value="Prokaryotic lipoproteins and lipoprotein localization factors"/>
    <property type="match status" value="1"/>
</dbReference>
<name>A0A0A0K113_9MICO</name>
<proteinExistence type="predicted"/>
<organism evidence="3 4">
    <name type="scientific">Knoellia aerolata DSM 18566</name>
    <dbReference type="NCBI Taxonomy" id="1385519"/>
    <lineage>
        <taxon>Bacteria</taxon>
        <taxon>Bacillati</taxon>
        <taxon>Actinomycetota</taxon>
        <taxon>Actinomycetes</taxon>
        <taxon>Micrococcales</taxon>
        <taxon>Intrasporangiaceae</taxon>
        <taxon>Knoellia</taxon>
    </lineage>
</organism>
<comment type="caution">
    <text evidence="3">The sequence shown here is derived from an EMBL/GenBank/DDBJ whole genome shotgun (WGS) entry which is preliminary data.</text>
</comment>
<dbReference type="InterPro" id="IPR029046">
    <property type="entry name" value="LolA/LolB/LppX"/>
</dbReference>
<evidence type="ECO:0000313" key="4">
    <source>
        <dbReference type="Proteomes" id="UP000030013"/>
    </source>
</evidence>
<feature type="compositionally biased region" description="Low complexity" evidence="1">
    <location>
        <begin position="41"/>
        <end position="57"/>
    </location>
</feature>
<evidence type="ECO:0000313" key="3">
    <source>
        <dbReference type="EMBL" id="KGN43138.1"/>
    </source>
</evidence>